<dbReference type="SUPFAM" id="SSF54001">
    <property type="entry name" value="Cysteine proteinases"/>
    <property type="match status" value="1"/>
</dbReference>
<comment type="caution">
    <text evidence="8">The sequence shown here is derived from an EMBL/GenBank/DDBJ whole genome shotgun (WGS) entry which is preliminary data.</text>
</comment>
<comment type="similarity">
    <text evidence="1">Belongs to the peptidase C40 family.</text>
</comment>
<organism evidence="8 9">
    <name type="scientific">Candidatus Copromonas faecavium</name>
    <name type="common">nom. illeg.</name>
    <dbReference type="NCBI Taxonomy" id="2840740"/>
    <lineage>
        <taxon>Bacteria</taxon>
        <taxon>Bacillati</taxon>
        <taxon>Bacillota</taxon>
        <taxon>Clostridia</taxon>
        <taxon>Lachnospirales</taxon>
        <taxon>Lachnospiraceae</taxon>
        <taxon>Candidatus Copromonas (nom. illeg.)</taxon>
    </lineage>
</organism>
<dbReference type="Pfam" id="PF00877">
    <property type="entry name" value="NLPC_P60"/>
    <property type="match status" value="1"/>
</dbReference>
<name>A0A9D1A3Y9_9FIRM</name>
<dbReference type="Pfam" id="PF24568">
    <property type="entry name" value="CC_PcsB"/>
    <property type="match status" value="1"/>
</dbReference>
<dbReference type="Gene3D" id="6.10.250.3150">
    <property type="match status" value="1"/>
</dbReference>
<evidence type="ECO:0000256" key="1">
    <source>
        <dbReference type="ARBA" id="ARBA00007074"/>
    </source>
</evidence>
<dbReference type="InterPro" id="IPR051202">
    <property type="entry name" value="Peptidase_C40"/>
</dbReference>
<keyword evidence="5" id="KW-0788">Thiol protease</keyword>
<evidence type="ECO:0000313" key="9">
    <source>
        <dbReference type="Proteomes" id="UP000824250"/>
    </source>
</evidence>
<reference evidence="8" key="1">
    <citation type="submission" date="2020-10" db="EMBL/GenBank/DDBJ databases">
        <authorList>
            <person name="Gilroy R."/>
        </authorList>
    </citation>
    <scope>NUCLEOTIDE SEQUENCE</scope>
    <source>
        <strain evidence="8">CHK180-2868</strain>
    </source>
</reference>
<feature type="compositionally biased region" description="Basic and acidic residues" evidence="6">
    <location>
        <begin position="22"/>
        <end position="42"/>
    </location>
</feature>
<gene>
    <name evidence="8" type="ORF">IAB28_04910</name>
</gene>
<dbReference type="EMBL" id="DVGC01000027">
    <property type="protein sequence ID" value="HIR05289.1"/>
    <property type="molecule type" value="Genomic_DNA"/>
</dbReference>
<accession>A0A9D1A3Y9</accession>
<dbReference type="InterPro" id="IPR000064">
    <property type="entry name" value="NLP_P60_dom"/>
</dbReference>
<evidence type="ECO:0000256" key="3">
    <source>
        <dbReference type="ARBA" id="ARBA00022729"/>
    </source>
</evidence>
<reference evidence="8" key="2">
    <citation type="journal article" date="2021" name="PeerJ">
        <title>Extensive microbial diversity within the chicken gut microbiome revealed by metagenomics and culture.</title>
        <authorList>
            <person name="Gilroy R."/>
            <person name="Ravi A."/>
            <person name="Getino M."/>
            <person name="Pursley I."/>
            <person name="Horton D.L."/>
            <person name="Alikhan N.F."/>
            <person name="Baker D."/>
            <person name="Gharbi K."/>
            <person name="Hall N."/>
            <person name="Watson M."/>
            <person name="Adriaenssens E.M."/>
            <person name="Foster-Nyarko E."/>
            <person name="Jarju S."/>
            <person name="Secka A."/>
            <person name="Antonio M."/>
            <person name="Oren A."/>
            <person name="Chaudhuri R.R."/>
            <person name="La Ragione R."/>
            <person name="Hildebrand F."/>
            <person name="Pallen M.J."/>
        </authorList>
    </citation>
    <scope>NUCLEOTIDE SEQUENCE</scope>
    <source>
        <strain evidence="8">CHK180-2868</strain>
    </source>
</reference>
<keyword evidence="4" id="KW-0378">Hydrolase</keyword>
<dbReference type="InterPro" id="IPR038765">
    <property type="entry name" value="Papain-like_cys_pep_sf"/>
</dbReference>
<evidence type="ECO:0000313" key="8">
    <source>
        <dbReference type="EMBL" id="HIR05289.1"/>
    </source>
</evidence>
<feature type="compositionally biased region" description="Polar residues" evidence="6">
    <location>
        <begin position="263"/>
        <end position="275"/>
    </location>
</feature>
<evidence type="ECO:0000256" key="2">
    <source>
        <dbReference type="ARBA" id="ARBA00022670"/>
    </source>
</evidence>
<evidence type="ECO:0000256" key="5">
    <source>
        <dbReference type="ARBA" id="ARBA00022807"/>
    </source>
</evidence>
<dbReference type="PANTHER" id="PTHR47053">
    <property type="entry name" value="MUREIN DD-ENDOPEPTIDASE MEPH-RELATED"/>
    <property type="match status" value="1"/>
</dbReference>
<keyword evidence="3" id="KW-0732">Signal</keyword>
<evidence type="ECO:0000256" key="6">
    <source>
        <dbReference type="SAM" id="MobiDB-lite"/>
    </source>
</evidence>
<dbReference type="AlphaFoldDB" id="A0A9D1A3Y9"/>
<dbReference type="PANTHER" id="PTHR47053:SF1">
    <property type="entry name" value="MUREIN DD-ENDOPEPTIDASE MEPH-RELATED"/>
    <property type="match status" value="1"/>
</dbReference>
<proteinExistence type="inferred from homology"/>
<feature type="region of interest" description="Disordered" evidence="6">
    <location>
        <begin position="17"/>
        <end position="53"/>
    </location>
</feature>
<evidence type="ECO:0000259" key="7">
    <source>
        <dbReference type="PROSITE" id="PS51935"/>
    </source>
</evidence>
<feature type="domain" description="NlpC/P60" evidence="7">
    <location>
        <begin position="276"/>
        <end position="389"/>
    </location>
</feature>
<dbReference type="Gene3D" id="3.90.1720.10">
    <property type="entry name" value="endopeptidase domain like (from Nostoc punctiforme)"/>
    <property type="match status" value="1"/>
</dbReference>
<dbReference type="GO" id="GO:0006508">
    <property type="term" value="P:proteolysis"/>
    <property type="evidence" value="ECO:0007669"/>
    <property type="project" value="UniProtKB-KW"/>
</dbReference>
<feature type="region of interest" description="Disordered" evidence="6">
    <location>
        <begin position="234"/>
        <end position="276"/>
    </location>
</feature>
<protein>
    <submittedName>
        <fullName evidence="8">C40 family peptidase</fullName>
    </submittedName>
</protein>
<dbReference type="Proteomes" id="UP000824250">
    <property type="component" value="Unassembled WGS sequence"/>
</dbReference>
<sequence length="389" mass="43239">MAAVMMGTAFYTPVMAVPDTAQAEREKQEAEAGLEEANRQAEEAEAAQNAAQEELDSLNSELVSLLSEIDLLEKDIAEKEEQIVQATKDYEEAKADEESQYEAMKKRIKYMYEQGDTEYIDILLQAKSISDILNRSEYFNAIYEYDRNMLIRYQETKEAVDQYRTQLEEERAEQEVMQLEYESQQANLETTIANTRTKIANFDEQLAKARQEAAEYVQVIAARNAEIRAAEEAARREEESRRAAEASRAAEEAKRNEAKGPGATQSTQSYKSSGGTAKGREVADYALQFVGNPYVYGGTSLTNGADCSGFVQSVYKHFGISVPRTSSEQRSFGVGVSYSEAQPGDIICYPGHVGIYIGNGQIVHASSARTGIKVSSATYRSILAVRRVL</sequence>
<dbReference type="PROSITE" id="PS51935">
    <property type="entry name" value="NLPC_P60"/>
    <property type="match status" value="1"/>
</dbReference>
<dbReference type="GO" id="GO:0008234">
    <property type="term" value="F:cysteine-type peptidase activity"/>
    <property type="evidence" value="ECO:0007669"/>
    <property type="project" value="UniProtKB-KW"/>
</dbReference>
<evidence type="ECO:0000256" key="4">
    <source>
        <dbReference type="ARBA" id="ARBA00022801"/>
    </source>
</evidence>
<feature type="compositionally biased region" description="Basic and acidic residues" evidence="6">
    <location>
        <begin position="234"/>
        <end position="258"/>
    </location>
</feature>
<keyword evidence="2" id="KW-0645">Protease</keyword>
<dbReference type="InterPro" id="IPR057309">
    <property type="entry name" value="PcsB_CC"/>
</dbReference>